<dbReference type="Proteomes" id="UP001474181">
    <property type="component" value="Unassembled WGS sequence"/>
</dbReference>
<keyword evidence="3" id="KW-1185">Reference proteome</keyword>
<feature type="compositionally biased region" description="Basic and acidic residues" evidence="1">
    <location>
        <begin position="1"/>
        <end position="33"/>
    </location>
</feature>
<protein>
    <submittedName>
        <fullName evidence="2">Uncharacterized protein</fullName>
    </submittedName>
</protein>
<feature type="region of interest" description="Disordered" evidence="1">
    <location>
        <begin position="1"/>
        <end position="55"/>
    </location>
</feature>
<evidence type="ECO:0000313" key="2">
    <source>
        <dbReference type="EMBL" id="MER7178655.1"/>
    </source>
</evidence>
<reference evidence="2 3" key="1">
    <citation type="submission" date="2024-06" db="EMBL/GenBank/DDBJ databases">
        <title>The Natural Products Discovery Center: Release of the First 8490 Sequenced Strains for Exploring Actinobacteria Biosynthetic Diversity.</title>
        <authorList>
            <person name="Kalkreuter E."/>
            <person name="Kautsar S.A."/>
            <person name="Yang D."/>
            <person name="Bader C.D."/>
            <person name="Teijaro C.N."/>
            <person name="Fluegel L."/>
            <person name="Davis C.M."/>
            <person name="Simpson J.R."/>
            <person name="Lauterbach L."/>
            <person name="Steele A.D."/>
            <person name="Gui C."/>
            <person name="Meng S."/>
            <person name="Li G."/>
            <person name="Viehrig K."/>
            <person name="Ye F."/>
            <person name="Su P."/>
            <person name="Kiefer A.F."/>
            <person name="Nichols A."/>
            <person name="Cepeda A.J."/>
            <person name="Yan W."/>
            <person name="Fan B."/>
            <person name="Jiang Y."/>
            <person name="Adhikari A."/>
            <person name="Zheng C.-J."/>
            <person name="Schuster L."/>
            <person name="Cowan T.M."/>
            <person name="Smanski M.J."/>
            <person name="Chevrette M.G."/>
            <person name="De Carvalho L.P.S."/>
            <person name="Shen B."/>
        </authorList>
    </citation>
    <scope>NUCLEOTIDE SEQUENCE [LARGE SCALE GENOMIC DNA]</scope>
    <source>
        <strain evidence="2 3">NPDC000234</strain>
    </source>
</reference>
<accession>A0ABV1WP90</accession>
<gene>
    <name evidence="2" type="ORF">ABT404_04055</name>
</gene>
<feature type="compositionally biased region" description="Basic and acidic residues" evidence="1">
    <location>
        <begin position="41"/>
        <end position="55"/>
    </location>
</feature>
<proteinExistence type="predicted"/>
<dbReference type="RefSeq" id="WP_350777210.1">
    <property type="nucleotide sequence ID" value="NZ_JBEPEK010000017.1"/>
</dbReference>
<evidence type="ECO:0000256" key="1">
    <source>
        <dbReference type="SAM" id="MobiDB-lite"/>
    </source>
</evidence>
<dbReference type="EMBL" id="JBEPEK010000017">
    <property type="protein sequence ID" value="MER7178655.1"/>
    <property type="molecule type" value="Genomic_DNA"/>
</dbReference>
<organism evidence="2 3">
    <name type="scientific">Streptomyces hyaluromycini</name>
    <dbReference type="NCBI Taxonomy" id="1377993"/>
    <lineage>
        <taxon>Bacteria</taxon>
        <taxon>Bacillati</taxon>
        <taxon>Actinomycetota</taxon>
        <taxon>Actinomycetes</taxon>
        <taxon>Kitasatosporales</taxon>
        <taxon>Streptomycetaceae</taxon>
        <taxon>Streptomyces</taxon>
    </lineage>
</organism>
<comment type="caution">
    <text evidence="2">The sequence shown here is derived from an EMBL/GenBank/DDBJ whole genome shotgun (WGS) entry which is preliminary data.</text>
</comment>
<evidence type="ECO:0000313" key="3">
    <source>
        <dbReference type="Proteomes" id="UP001474181"/>
    </source>
</evidence>
<name>A0ABV1WP90_9ACTN</name>
<sequence length="55" mass="6367">MSWPRRSADAVVSERERRGGCGEKPRWAARPDWEPFAELGPDEHDTAPPYRRTET</sequence>